<dbReference type="Pfam" id="PF07873">
    <property type="entry name" value="YabP"/>
    <property type="match status" value="1"/>
</dbReference>
<dbReference type="Proteomes" id="UP000301475">
    <property type="component" value="Chromosome"/>
</dbReference>
<dbReference type="InterPro" id="IPR022476">
    <property type="entry name" value="Spore_YabP/YqfC"/>
</dbReference>
<accession>A0A4P8XV68</accession>
<dbReference type="AlphaFoldDB" id="A0A4P8XV68"/>
<sequence>MIIAPKENRNIKFFLKLIKVFTFNIYAISHKYNFTFVKISERGDLMKKDFERFFPTDLTSNIPLIEMTGNREITIEGCTGVLKYESENIKVNTKSMVISVAGRSLKLKYLSSSALVIEGTVLKIEFIL</sequence>
<evidence type="ECO:0000313" key="1">
    <source>
        <dbReference type="EMBL" id="QCT05909.1"/>
    </source>
</evidence>
<reference evidence="1 2" key="1">
    <citation type="submission" date="2019-04" db="EMBL/GenBank/DDBJ databases">
        <authorList>
            <person name="Embree M."/>
            <person name="Gaffney J.R."/>
        </authorList>
    </citation>
    <scope>NUCLEOTIDE SEQUENCE [LARGE SCALE GENOMIC DNA]</scope>
    <source>
        <strain evidence="1 2">JE7A12</strain>
    </source>
</reference>
<dbReference type="KEGG" id="ruj:E5Z56_00350"/>
<organism evidence="1 2">
    <name type="scientific">Ruminococcus bovis</name>
    <dbReference type="NCBI Taxonomy" id="2564099"/>
    <lineage>
        <taxon>Bacteria</taxon>
        <taxon>Bacillati</taxon>
        <taxon>Bacillota</taxon>
        <taxon>Clostridia</taxon>
        <taxon>Eubacteriales</taxon>
        <taxon>Oscillospiraceae</taxon>
        <taxon>Ruminococcus</taxon>
    </lineage>
</organism>
<protein>
    <recommendedName>
        <fullName evidence="3">Sporulation protein YqfC</fullName>
    </recommendedName>
</protein>
<keyword evidence="2" id="KW-1185">Reference proteome</keyword>
<proteinExistence type="predicted"/>
<evidence type="ECO:0000313" key="2">
    <source>
        <dbReference type="Proteomes" id="UP000301475"/>
    </source>
</evidence>
<evidence type="ECO:0008006" key="3">
    <source>
        <dbReference type="Google" id="ProtNLM"/>
    </source>
</evidence>
<dbReference type="EMBL" id="CP039381">
    <property type="protein sequence ID" value="QCT05909.1"/>
    <property type="molecule type" value="Genomic_DNA"/>
</dbReference>
<name>A0A4P8XV68_9FIRM</name>
<dbReference type="OrthoDB" id="1858250at2"/>
<gene>
    <name evidence="1" type="ORF">E5Z56_00350</name>
</gene>